<dbReference type="RefSeq" id="WP_187963944.1">
    <property type="nucleotide sequence ID" value="NZ_JACVDC010000003.1"/>
</dbReference>
<feature type="domain" description="HTH luxR-type" evidence="4">
    <location>
        <begin position="168"/>
        <end position="235"/>
    </location>
</feature>
<dbReference type="PRINTS" id="PR00038">
    <property type="entry name" value="HTHLUXR"/>
</dbReference>
<dbReference type="Gene3D" id="1.10.10.10">
    <property type="entry name" value="Winged helix-like DNA-binding domain superfamily/Winged helix DNA-binding domain"/>
    <property type="match status" value="1"/>
</dbReference>
<dbReference type="Proteomes" id="UP000653730">
    <property type="component" value="Unassembled WGS sequence"/>
</dbReference>
<keyword evidence="6" id="KW-1185">Reference proteome</keyword>
<keyword evidence="3" id="KW-0804">Transcription</keyword>
<dbReference type="AlphaFoldDB" id="A0A926Q2D2"/>
<dbReference type="GO" id="GO:0006355">
    <property type="term" value="P:regulation of DNA-templated transcription"/>
    <property type="evidence" value="ECO:0007669"/>
    <property type="project" value="InterPro"/>
</dbReference>
<dbReference type="InterPro" id="IPR035965">
    <property type="entry name" value="PAS-like_dom_sf"/>
</dbReference>
<dbReference type="PANTHER" id="PTHR44688:SF16">
    <property type="entry name" value="DNA-BINDING TRANSCRIPTIONAL ACTIVATOR DEVR_DOSR"/>
    <property type="match status" value="1"/>
</dbReference>
<gene>
    <name evidence="5" type="ORF">IBL28_02305</name>
</gene>
<accession>A0A926Q2D2</accession>
<evidence type="ECO:0000256" key="2">
    <source>
        <dbReference type="ARBA" id="ARBA00023125"/>
    </source>
</evidence>
<dbReference type="Gene3D" id="3.30.450.20">
    <property type="entry name" value="PAS domain"/>
    <property type="match status" value="1"/>
</dbReference>
<keyword evidence="1" id="KW-0805">Transcription regulation</keyword>
<dbReference type="PANTHER" id="PTHR44688">
    <property type="entry name" value="DNA-BINDING TRANSCRIPTIONAL ACTIVATOR DEVR_DOSR"/>
    <property type="match status" value="1"/>
</dbReference>
<dbReference type="InterPro" id="IPR016032">
    <property type="entry name" value="Sig_transdc_resp-reg_C-effctor"/>
</dbReference>
<evidence type="ECO:0000313" key="6">
    <source>
        <dbReference type="Proteomes" id="UP000653730"/>
    </source>
</evidence>
<keyword evidence="2" id="KW-0238">DNA-binding</keyword>
<dbReference type="GO" id="GO:0003677">
    <property type="term" value="F:DNA binding"/>
    <property type="evidence" value="ECO:0007669"/>
    <property type="project" value="UniProtKB-KW"/>
</dbReference>
<dbReference type="InterPro" id="IPR036388">
    <property type="entry name" value="WH-like_DNA-bd_sf"/>
</dbReference>
<dbReference type="PROSITE" id="PS50043">
    <property type="entry name" value="HTH_LUXR_2"/>
    <property type="match status" value="1"/>
</dbReference>
<comment type="caution">
    <text evidence="5">The sequence shown here is derived from an EMBL/GenBank/DDBJ whole genome shotgun (WGS) entry which is preliminary data.</text>
</comment>
<protein>
    <submittedName>
        <fullName evidence="5">LuxR family transcriptional regulator</fullName>
    </submittedName>
</protein>
<dbReference type="EMBL" id="JACVDC010000003">
    <property type="protein sequence ID" value="MBC9794786.1"/>
    <property type="molecule type" value="Genomic_DNA"/>
</dbReference>
<dbReference type="InterPro" id="IPR000792">
    <property type="entry name" value="Tscrpt_reg_LuxR_C"/>
</dbReference>
<sequence length="235" mass="27267">MGTSYKILYGNESTTGINYDCEISWAELKDRVKSICECSKSLMINIFDIKKRSFICCSGAFKTILGYDPAEIICGGWDFWFNLIDYREKVVVRKQITAFLFSHRFGSAAIYLKYHLRSLSGNWHYITHAIEKHSLEGKTIAFSYICDYTEKEHIDRCLLVRDNEIYSRNMRDISVSSRECEVLKLISNGLSSKQIAHKLCISYHTAVSHRKNLIEKFEVQNTAQLIKRASEFIRL</sequence>
<reference evidence="5 6" key="1">
    <citation type="submission" date="2020-09" db="EMBL/GenBank/DDBJ databases">
        <title>Sinomicrobium weinanense sp. nov., a halophilic bacteria isolated from saline-alkali soil.</title>
        <authorList>
            <person name="Wu P."/>
            <person name="Ren H."/>
            <person name="Mei Y."/>
            <person name="Liang Y."/>
            <person name="Chen Z."/>
        </authorList>
    </citation>
    <scope>NUCLEOTIDE SEQUENCE [LARGE SCALE GENOMIC DNA]</scope>
    <source>
        <strain evidence="5 6">FJxs</strain>
    </source>
</reference>
<evidence type="ECO:0000256" key="1">
    <source>
        <dbReference type="ARBA" id="ARBA00023015"/>
    </source>
</evidence>
<proteinExistence type="predicted"/>
<dbReference type="CDD" id="cd06170">
    <property type="entry name" value="LuxR_C_like"/>
    <property type="match status" value="1"/>
</dbReference>
<evidence type="ECO:0000256" key="3">
    <source>
        <dbReference type="ARBA" id="ARBA00023163"/>
    </source>
</evidence>
<evidence type="ECO:0000259" key="4">
    <source>
        <dbReference type="PROSITE" id="PS50043"/>
    </source>
</evidence>
<dbReference type="SUPFAM" id="SSF55785">
    <property type="entry name" value="PYP-like sensor domain (PAS domain)"/>
    <property type="match status" value="1"/>
</dbReference>
<dbReference type="SMART" id="SM00421">
    <property type="entry name" value="HTH_LUXR"/>
    <property type="match status" value="1"/>
</dbReference>
<dbReference type="Pfam" id="PF00196">
    <property type="entry name" value="GerE"/>
    <property type="match status" value="1"/>
</dbReference>
<organism evidence="5 6">
    <name type="scientific">Sinomicrobium weinanense</name>
    <dbReference type="NCBI Taxonomy" id="2842200"/>
    <lineage>
        <taxon>Bacteria</taxon>
        <taxon>Pseudomonadati</taxon>
        <taxon>Bacteroidota</taxon>
        <taxon>Flavobacteriia</taxon>
        <taxon>Flavobacteriales</taxon>
        <taxon>Flavobacteriaceae</taxon>
        <taxon>Sinomicrobium</taxon>
    </lineage>
</organism>
<dbReference type="SUPFAM" id="SSF46894">
    <property type="entry name" value="C-terminal effector domain of the bipartite response regulators"/>
    <property type="match status" value="1"/>
</dbReference>
<name>A0A926Q2D2_9FLAO</name>
<evidence type="ECO:0000313" key="5">
    <source>
        <dbReference type="EMBL" id="MBC9794786.1"/>
    </source>
</evidence>